<dbReference type="HOGENOM" id="CLU_1612470_0_0_1"/>
<evidence type="ECO:0000313" key="4">
    <source>
        <dbReference type="Proteomes" id="UP000000305"/>
    </source>
</evidence>
<name>E9HV21_DAPPU</name>
<dbReference type="KEGG" id="dpx:DAPPUDRAFT_334227"/>
<keyword evidence="2" id="KW-1133">Transmembrane helix</keyword>
<dbReference type="InParanoid" id="E9HV21"/>
<proteinExistence type="predicted"/>
<accession>E9HV21</accession>
<gene>
    <name evidence="3" type="ORF">DAPPUDRAFT_334227</name>
</gene>
<keyword evidence="4" id="KW-1185">Reference proteome</keyword>
<reference evidence="3 4" key="1">
    <citation type="journal article" date="2011" name="Science">
        <title>The ecoresponsive genome of Daphnia pulex.</title>
        <authorList>
            <person name="Colbourne J.K."/>
            <person name="Pfrender M.E."/>
            <person name="Gilbert D."/>
            <person name="Thomas W.K."/>
            <person name="Tucker A."/>
            <person name="Oakley T.H."/>
            <person name="Tokishita S."/>
            <person name="Aerts A."/>
            <person name="Arnold G.J."/>
            <person name="Basu M.K."/>
            <person name="Bauer D.J."/>
            <person name="Caceres C.E."/>
            <person name="Carmel L."/>
            <person name="Casola C."/>
            <person name="Choi J.H."/>
            <person name="Detter J.C."/>
            <person name="Dong Q."/>
            <person name="Dusheyko S."/>
            <person name="Eads B.D."/>
            <person name="Frohlich T."/>
            <person name="Geiler-Samerotte K.A."/>
            <person name="Gerlach D."/>
            <person name="Hatcher P."/>
            <person name="Jogdeo S."/>
            <person name="Krijgsveld J."/>
            <person name="Kriventseva E.V."/>
            <person name="Kultz D."/>
            <person name="Laforsch C."/>
            <person name="Lindquist E."/>
            <person name="Lopez J."/>
            <person name="Manak J.R."/>
            <person name="Muller J."/>
            <person name="Pangilinan J."/>
            <person name="Patwardhan R.P."/>
            <person name="Pitluck S."/>
            <person name="Pritham E.J."/>
            <person name="Rechtsteiner A."/>
            <person name="Rho M."/>
            <person name="Rogozin I.B."/>
            <person name="Sakarya O."/>
            <person name="Salamov A."/>
            <person name="Schaack S."/>
            <person name="Shapiro H."/>
            <person name="Shiga Y."/>
            <person name="Skalitzky C."/>
            <person name="Smith Z."/>
            <person name="Souvorov A."/>
            <person name="Sung W."/>
            <person name="Tang Z."/>
            <person name="Tsuchiya D."/>
            <person name="Tu H."/>
            <person name="Vos H."/>
            <person name="Wang M."/>
            <person name="Wolf Y.I."/>
            <person name="Yamagata H."/>
            <person name="Yamada T."/>
            <person name="Ye Y."/>
            <person name="Shaw J.R."/>
            <person name="Andrews J."/>
            <person name="Crease T.J."/>
            <person name="Tang H."/>
            <person name="Lucas S.M."/>
            <person name="Robertson H.M."/>
            <person name="Bork P."/>
            <person name="Koonin E.V."/>
            <person name="Zdobnov E.M."/>
            <person name="Grigoriev I.V."/>
            <person name="Lynch M."/>
            <person name="Boore J.L."/>
        </authorList>
    </citation>
    <scope>NUCLEOTIDE SEQUENCE [LARGE SCALE GENOMIC DNA]</scope>
</reference>
<evidence type="ECO:0000256" key="1">
    <source>
        <dbReference type="SAM" id="MobiDB-lite"/>
    </source>
</evidence>
<keyword evidence="2" id="KW-0472">Membrane</keyword>
<organism evidence="3 4">
    <name type="scientific">Daphnia pulex</name>
    <name type="common">Water flea</name>
    <dbReference type="NCBI Taxonomy" id="6669"/>
    <lineage>
        <taxon>Eukaryota</taxon>
        <taxon>Metazoa</taxon>
        <taxon>Ecdysozoa</taxon>
        <taxon>Arthropoda</taxon>
        <taxon>Crustacea</taxon>
        <taxon>Branchiopoda</taxon>
        <taxon>Diplostraca</taxon>
        <taxon>Cladocera</taxon>
        <taxon>Anomopoda</taxon>
        <taxon>Daphniidae</taxon>
        <taxon>Daphnia</taxon>
    </lineage>
</organism>
<dbReference type="Proteomes" id="UP000000305">
    <property type="component" value="Unassembled WGS sequence"/>
</dbReference>
<feature type="region of interest" description="Disordered" evidence="1">
    <location>
        <begin position="1"/>
        <end position="20"/>
    </location>
</feature>
<dbReference type="AlphaFoldDB" id="E9HV21"/>
<dbReference type="EMBL" id="GL732834">
    <property type="protein sequence ID" value="EFX64412.1"/>
    <property type="molecule type" value="Genomic_DNA"/>
</dbReference>
<protein>
    <submittedName>
        <fullName evidence="3">Uncharacterized protein</fullName>
    </submittedName>
</protein>
<sequence>MQTYEKPNSFIPRDSSTPDIPTDEVVQVAEASTVIFSQCDRNQNLNSMIASNNDDQQLIEKVDTRYMYGTRMNEKIVTHQDKPHTSVSKGSSESEFHGISEAAKTVYLQRDLLYYAIKEHVMMKINTSTKSPDATESLTTQVLVIVIPEILILGYMIQVLFKNRG</sequence>
<evidence type="ECO:0000313" key="3">
    <source>
        <dbReference type="EMBL" id="EFX64412.1"/>
    </source>
</evidence>
<keyword evidence="2" id="KW-0812">Transmembrane</keyword>
<evidence type="ECO:0000256" key="2">
    <source>
        <dbReference type="SAM" id="Phobius"/>
    </source>
</evidence>
<feature type="transmembrane region" description="Helical" evidence="2">
    <location>
        <begin position="142"/>
        <end position="161"/>
    </location>
</feature>